<feature type="signal peptide" evidence="1">
    <location>
        <begin position="1"/>
        <end position="26"/>
    </location>
</feature>
<protein>
    <submittedName>
        <fullName evidence="2">Uncharacterized protein</fullName>
    </submittedName>
</protein>
<keyword evidence="3" id="KW-1185">Reference proteome</keyword>
<reference evidence="2 3" key="1">
    <citation type="submission" date="2023-03" db="EMBL/GenBank/DDBJ databases">
        <title>Isolation and description of six Streptomyces strains from soil environments, able to metabolize different microbial glucans.</title>
        <authorList>
            <person name="Widen T."/>
            <person name="Larsbrink J."/>
        </authorList>
    </citation>
    <scope>NUCLEOTIDE SEQUENCE [LARGE SCALE GENOMIC DNA]</scope>
    <source>
        <strain evidence="2 3">Alt3</strain>
        <plasmid evidence="2 3">unnamed1</plasmid>
    </source>
</reference>
<dbReference type="RefSeq" id="WP_306105384.1">
    <property type="nucleotide sequence ID" value="NZ_CP120984.1"/>
</dbReference>
<dbReference type="EMBL" id="CP120984">
    <property type="protein sequence ID" value="WLQ69309.1"/>
    <property type="molecule type" value="Genomic_DNA"/>
</dbReference>
<keyword evidence="2" id="KW-0614">Plasmid</keyword>
<name>A0ABY9JRB3_9ACTN</name>
<keyword evidence="1" id="KW-0732">Signal</keyword>
<dbReference type="Proteomes" id="UP001224433">
    <property type="component" value="Plasmid unnamed1"/>
</dbReference>
<sequence length="287" mass="29764">MRALTRALVSVAAAVGIAATGSPATAGTAAAATPSAPRSAVAASPSSASAATTWQAMDKVCKTYTALDGVTSKGQICAEVQKRVTDTGSVTGYRGRVVLAPVNGYEMKPTTFHWSTGVGLSEVCAGGCAPQAGAWTSAWSPVHTAGSGPYKVQGEFGDGSLWDLHASWSAWQTADQTCLTYTAGKVCVRYEVRGYRGTLQERSRLNYTPVKGGYIIPISIGVGSVIDGSTTGKTRTLCQPCTKRTTSYSATVSRDTPNPAGTNEYYATARFEHPNGKTSTLKAAITG</sequence>
<geneLocation type="plasmid" evidence="2 3">
    <name>unnamed1</name>
</geneLocation>
<evidence type="ECO:0000313" key="3">
    <source>
        <dbReference type="Proteomes" id="UP001224433"/>
    </source>
</evidence>
<proteinExistence type="predicted"/>
<organism evidence="2 3">
    <name type="scientific">Streptomyces glycanivorans</name>
    <dbReference type="NCBI Taxonomy" id="3033808"/>
    <lineage>
        <taxon>Bacteria</taxon>
        <taxon>Bacillati</taxon>
        <taxon>Actinomycetota</taxon>
        <taxon>Actinomycetes</taxon>
        <taxon>Kitasatosporales</taxon>
        <taxon>Streptomycetaceae</taxon>
        <taxon>Streptomyces</taxon>
    </lineage>
</organism>
<evidence type="ECO:0000313" key="2">
    <source>
        <dbReference type="EMBL" id="WLQ69309.1"/>
    </source>
</evidence>
<gene>
    <name evidence="2" type="ORF">P8A20_37950</name>
</gene>
<feature type="chain" id="PRO_5047274180" evidence="1">
    <location>
        <begin position="27"/>
        <end position="287"/>
    </location>
</feature>
<accession>A0ABY9JRB3</accession>
<evidence type="ECO:0000256" key="1">
    <source>
        <dbReference type="SAM" id="SignalP"/>
    </source>
</evidence>